<evidence type="ECO:0000256" key="2">
    <source>
        <dbReference type="ARBA" id="ARBA00022794"/>
    </source>
</evidence>
<feature type="compositionally biased region" description="Acidic residues" evidence="3">
    <location>
        <begin position="1"/>
        <end position="10"/>
    </location>
</feature>
<evidence type="ECO:0000313" key="7">
    <source>
        <dbReference type="Proteomes" id="UP000285301"/>
    </source>
</evidence>
<keyword evidence="7" id="KW-1185">Reference proteome</keyword>
<name>A0A3S4QZ42_9ACAR</name>
<dbReference type="GO" id="GO:0005929">
    <property type="term" value="C:cilium"/>
    <property type="evidence" value="ECO:0007669"/>
    <property type="project" value="TreeGrafter"/>
</dbReference>
<protein>
    <recommendedName>
        <fullName evidence="8">Intraflagellar transport protein 43-like protein</fullName>
    </recommendedName>
</protein>
<sequence>MDIEDIIEVNENERWLETRDEHSANQSQLSSGQKSDSFLDDNNPIFNILSSAPSKTSTNEKRPTKRKTALWTTDEIFSNDTLNNRNSRTAKRNETYEEQTEVVPIIPDLEDVVNEEFTKRAAEAPKMADSRLISYKDLKKDSEKISTFASIDGIDLKLLTKNLLNENQLHEDDSAWSWDSLISEINCHVSVETVFRE</sequence>
<feature type="compositionally biased region" description="Basic and acidic residues" evidence="3">
    <location>
        <begin position="11"/>
        <end position="23"/>
    </location>
</feature>
<dbReference type="AlphaFoldDB" id="A0A3S4QZ42"/>
<reference evidence="5" key="2">
    <citation type="submission" date="2018-11" db="EMBL/GenBank/DDBJ databases">
        <title>Trombidioid mite genomics.</title>
        <authorList>
            <person name="Dong X."/>
        </authorList>
    </citation>
    <scope>NUCLEOTIDE SEQUENCE</scope>
    <source>
        <strain evidence="5">UoL-WK</strain>
    </source>
</reference>
<gene>
    <name evidence="5" type="ORF">B4U79_06962</name>
    <name evidence="6" type="ORF">B4U79_09510</name>
    <name evidence="4" type="ORF">B4U79_11542</name>
</gene>
<dbReference type="OrthoDB" id="206950at2759"/>
<proteinExistence type="inferred from homology"/>
<evidence type="ECO:0000256" key="3">
    <source>
        <dbReference type="SAM" id="MobiDB-lite"/>
    </source>
</evidence>
<dbReference type="STRING" id="1965070.A0A3S4QZ42"/>
<dbReference type="PANTHER" id="PTHR33724:SF1">
    <property type="entry name" value="INTRAFLAGELLAR TRANSPORT PROTEIN 43 HOMOLOG"/>
    <property type="match status" value="1"/>
</dbReference>
<evidence type="ECO:0000313" key="5">
    <source>
        <dbReference type="EMBL" id="RWS09591.1"/>
    </source>
</evidence>
<reference evidence="5 7" key="1">
    <citation type="journal article" date="2018" name="Gigascience">
        <title>Genomes of trombidid mites reveal novel predicted allergens and laterally-transferred genes associated with secondary metabolism.</title>
        <authorList>
            <person name="Dong X."/>
            <person name="Chaisiri K."/>
            <person name="Xia D."/>
            <person name="Armstrong S.D."/>
            <person name="Fang Y."/>
            <person name="Donnelly M.J."/>
            <person name="Kadowaki T."/>
            <person name="McGarry J.W."/>
            <person name="Darby A.C."/>
            <person name="Makepeace B.L."/>
        </authorList>
    </citation>
    <scope>NUCLEOTIDE SEQUENCE [LARGE SCALE GENOMIC DNA]</scope>
    <source>
        <strain evidence="5">UoL-WK</strain>
    </source>
</reference>
<feature type="compositionally biased region" description="Polar residues" evidence="3">
    <location>
        <begin position="24"/>
        <end position="36"/>
    </location>
</feature>
<dbReference type="PANTHER" id="PTHR33724">
    <property type="entry name" value="INTRAFLAGELLAR TRANSPORT PROTEIN 43 HOMOLOG"/>
    <property type="match status" value="1"/>
</dbReference>
<dbReference type="EMBL" id="NCKU01002439">
    <property type="protein sequence ID" value="RWS09585.1"/>
    <property type="molecule type" value="Genomic_DNA"/>
</dbReference>
<dbReference type="Proteomes" id="UP000285301">
    <property type="component" value="Unassembled WGS sequence"/>
</dbReference>
<dbReference type="InterPro" id="IPR029302">
    <property type="entry name" value="IFT43"/>
</dbReference>
<feature type="region of interest" description="Disordered" evidence="3">
    <location>
        <begin position="1"/>
        <end position="67"/>
    </location>
</feature>
<dbReference type="GO" id="GO:0035721">
    <property type="term" value="P:intraciliary retrograde transport"/>
    <property type="evidence" value="ECO:0007669"/>
    <property type="project" value="TreeGrafter"/>
</dbReference>
<evidence type="ECO:0008006" key="8">
    <source>
        <dbReference type="Google" id="ProtNLM"/>
    </source>
</evidence>
<feature type="compositionally biased region" description="Polar residues" evidence="3">
    <location>
        <begin position="44"/>
        <end position="57"/>
    </location>
</feature>
<accession>A0A3S4QZ42</accession>
<dbReference type="EMBL" id="NCKU01001656">
    <property type="protein sequence ID" value="RWS11558.1"/>
    <property type="molecule type" value="Genomic_DNA"/>
</dbReference>
<dbReference type="EMBL" id="NCKU01002437">
    <property type="protein sequence ID" value="RWS09591.1"/>
    <property type="molecule type" value="Genomic_DNA"/>
</dbReference>
<organism evidence="5 7">
    <name type="scientific">Dinothrombium tinctorium</name>
    <dbReference type="NCBI Taxonomy" id="1965070"/>
    <lineage>
        <taxon>Eukaryota</taxon>
        <taxon>Metazoa</taxon>
        <taxon>Ecdysozoa</taxon>
        <taxon>Arthropoda</taxon>
        <taxon>Chelicerata</taxon>
        <taxon>Arachnida</taxon>
        <taxon>Acari</taxon>
        <taxon>Acariformes</taxon>
        <taxon>Trombidiformes</taxon>
        <taxon>Prostigmata</taxon>
        <taxon>Anystina</taxon>
        <taxon>Parasitengona</taxon>
        <taxon>Trombidioidea</taxon>
        <taxon>Trombidiidae</taxon>
        <taxon>Dinothrombium</taxon>
    </lineage>
</organism>
<evidence type="ECO:0000313" key="6">
    <source>
        <dbReference type="EMBL" id="RWS11558.1"/>
    </source>
</evidence>
<evidence type="ECO:0000313" key="4">
    <source>
        <dbReference type="EMBL" id="RWS09585.1"/>
    </source>
</evidence>
<dbReference type="GO" id="GO:0030991">
    <property type="term" value="C:intraciliary transport particle A"/>
    <property type="evidence" value="ECO:0007669"/>
    <property type="project" value="InterPro"/>
</dbReference>
<keyword evidence="2" id="KW-0970">Cilium biogenesis/degradation</keyword>
<dbReference type="Pfam" id="PF15305">
    <property type="entry name" value="IFT43"/>
    <property type="match status" value="1"/>
</dbReference>
<comment type="caution">
    <text evidence="5">The sequence shown here is derived from an EMBL/GenBank/DDBJ whole genome shotgun (WGS) entry which is preliminary data.</text>
</comment>
<evidence type="ECO:0000256" key="1">
    <source>
        <dbReference type="ARBA" id="ARBA00007563"/>
    </source>
</evidence>
<comment type="similarity">
    <text evidence="1">Belongs to the IFT43 family.</text>
</comment>